<evidence type="ECO:0000256" key="5">
    <source>
        <dbReference type="ARBA" id="ARBA00022801"/>
    </source>
</evidence>
<dbReference type="InterPro" id="IPR050241">
    <property type="entry name" value="NAD-cap_RNA_hydrolase_NudC"/>
</dbReference>
<keyword evidence="10" id="KW-1185">Reference proteome</keyword>
<reference evidence="9 10" key="1">
    <citation type="submission" date="2019-07" db="EMBL/GenBank/DDBJ databases">
        <title>The pathways for chlorine oxyanion respiration interact through the shared metabolite chlorate.</title>
        <authorList>
            <person name="Barnum T.P."/>
            <person name="Cheng Y."/>
            <person name="Hill K.A."/>
            <person name="Lucas L.N."/>
            <person name="Carlson H.K."/>
            <person name="Coates J.D."/>
        </authorList>
    </citation>
    <scope>NUCLEOTIDE SEQUENCE [LARGE SCALE GENOMIC DNA]</scope>
    <source>
        <strain evidence="9 10">SFB-3</strain>
    </source>
</reference>
<dbReference type="SUPFAM" id="SSF55811">
    <property type="entry name" value="Nudix"/>
    <property type="match status" value="1"/>
</dbReference>
<dbReference type="PROSITE" id="PS51462">
    <property type="entry name" value="NUDIX"/>
    <property type="match status" value="1"/>
</dbReference>
<keyword evidence="4" id="KW-0479">Metal-binding</keyword>
<dbReference type="GO" id="GO:0019677">
    <property type="term" value="P:NAD+ catabolic process"/>
    <property type="evidence" value="ECO:0007669"/>
    <property type="project" value="TreeGrafter"/>
</dbReference>
<comment type="cofactor">
    <cofactor evidence="1">
        <name>Mg(2+)</name>
        <dbReference type="ChEBI" id="CHEBI:18420"/>
    </cofactor>
</comment>
<dbReference type="Gene3D" id="3.90.79.10">
    <property type="entry name" value="Nucleoside Triphosphate Pyrophosphohydrolase"/>
    <property type="match status" value="1"/>
</dbReference>
<comment type="caution">
    <text evidence="9">The sequence shown here is derived from an EMBL/GenBank/DDBJ whole genome shotgun (WGS) entry which is preliminary data.</text>
</comment>
<comment type="similarity">
    <text evidence="3">Belongs to the Nudix hydrolase family. NudC subfamily.</text>
</comment>
<dbReference type="AlphaFoldDB" id="A0A557QW75"/>
<dbReference type="PROSITE" id="PS00893">
    <property type="entry name" value="NUDIX_BOX"/>
    <property type="match status" value="1"/>
</dbReference>
<dbReference type="InterPro" id="IPR015797">
    <property type="entry name" value="NUDIX_hydrolase-like_dom_sf"/>
</dbReference>
<proteinExistence type="inferred from homology"/>
<dbReference type="Proteomes" id="UP000319502">
    <property type="component" value="Unassembled WGS sequence"/>
</dbReference>
<dbReference type="InterPro" id="IPR020084">
    <property type="entry name" value="NUDIX_hydrolase_CS"/>
</dbReference>
<dbReference type="PANTHER" id="PTHR42904">
    <property type="entry name" value="NUDIX HYDROLASE, NUDC SUBFAMILY"/>
    <property type="match status" value="1"/>
</dbReference>
<evidence type="ECO:0000256" key="4">
    <source>
        <dbReference type="ARBA" id="ARBA00022723"/>
    </source>
</evidence>
<comment type="cofactor">
    <cofactor evidence="2">
        <name>Zn(2+)</name>
        <dbReference type="ChEBI" id="CHEBI:29105"/>
    </cofactor>
</comment>
<organism evidence="9 10">
    <name type="scientific">Denitromonas halophila</name>
    <dbReference type="NCBI Taxonomy" id="1629404"/>
    <lineage>
        <taxon>Bacteria</taxon>
        <taxon>Pseudomonadati</taxon>
        <taxon>Pseudomonadota</taxon>
        <taxon>Betaproteobacteria</taxon>
        <taxon>Rhodocyclales</taxon>
        <taxon>Zoogloeaceae</taxon>
        <taxon>Denitromonas</taxon>
    </lineage>
</organism>
<evidence type="ECO:0000313" key="10">
    <source>
        <dbReference type="Proteomes" id="UP000319502"/>
    </source>
</evidence>
<keyword evidence="5" id="KW-0378">Hydrolase</keyword>
<accession>A0A557QW75</accession>
<dbReference type="GO" id="GO:0035529">
    <property type="term" value="F:NADH pyrophosphatase activity"/>
    <property type="evidence" value="ECO:0007669"/>
    <property type="project" value="TreeGrafter"/>
</dbReference>
<feature type="domain" description="Nudix hydrolase" evidence="8">
    <location>
        <begin position="42"/>
        <end position="166"/>
    </location>
</feature>
<dbReference type="InterPro" id="IPR000086">
    <property type="entry name" value="NUDIX_hydrolase_dom"/>
</dbReference>
<dbReference type="PANTHER" id="PTHR42904:SF6">
    <property type="entry name" value="NAD-CAPPED RNA HYDROLASE NUDT12"/>
    <property type="match status" value="1"/>
</dbReference>
<dbReference type="OrthoDB" id="9791656at2"/>
<evidence type="ECO:0000313" key="9">
    <source>
        <dbReference type="EMBL" id="TVO57165.1"/>
    </source>
</evidence>
<dbReference type="GO" id="GO:0005829">
    <property type="term" value="C:cytosol"/>
    <property type="evidence" value="ECO:0007669"/>
    <property type="project" value="TreeGrafter"/>
</dbReference>
<dbReference type="GO" id="GO:0006742">
    <property type="term" value="P:NADP+ catabolic process"/>
    <property type="evidence" value="ECO:0007669"/>
    <property type="project" value="TreeGrafter"/>
</dbReference>
<evidence type="ECO:0000256" key="1">
    <source>
        <dbReference type="ARBA" id="ARBA00001946"/>
    </source>
</evidence>
<dbReference type="Pfam" id="PF00293">
    <property type="entry name" value="NUDIX"/>
    <property type="match status" value="1"/>
</dbReference>
<comment type="catalytic activity">
    <reaction evidence="7">
        <text>a 5'-end NAD(+)-phospho-ribonucleoside in mRNA + H2O = a 5'-end phospho-adenosine-phospho-ribonucleoside in mRNA + beta-nicotinamide D-ribonucleotide + 2 H(+)</text>
        <dbReference type="Rhea" id="RHEA:60876"/>
        <dbReference type="Rhea" id="RHEA-COMP:15698"/>
        <dbReference type="Rhea" id="RHEA-COMP:15719"/>
        <dbReference type="ChEBI" id="CHEBI:14649"/>
        <dbReference type="ChEBI" id="CHEBI:15377"/>
        <dbReference type="ChEBI" id="CHEBI:15378"/>
        <dbReference type="ChEBI" id="CHEBI:144029"/>
        <dbReference type="ChEBI" id="CHEBI:144051"/>
    </reaction>
    <physiologicalReaction direction="left-to-right" evidence="7">
        <dbReference type="Rhea" id="RHEA:60877"/>
    </physiologicalReaction>
</comment>
<protein>
    <submittedName>
        <fullName evidence="9">NUDIX domain-containing protein</fullName>
    </submittedName>
</protein>
<dbReference type="RefSeq" id="WP_144309405.1">
    <property type="nucleotide sequence ID" value="NZ_VMNK01000007.1"/>
</dbReference>
<evidence type="ECO:0000256" key="2">
    <source>
        <dbReference type="ARBA" id="ARBA00001947"/>
    </source>
</evidence>
<evidence type="ECO:0000259" key="8">
    <source>
        <dbReference type="PROSITE" id="PS51462"/>
    </source>
</evidence>
<name>A0A557QW75_9RHOO</name>
<gene>
    <name evidence="9" type="ORF">FHP91_09725</name>
</gene>
<dbReference type="EMBL" id="VMNK01000007">
    <property type="protein sequence ID" value="TVO57165.1"/>
    <property type="molecule type" value="Genomic_DNA"/>
</dbReference>
<evidence type="ECO:0000256" key="7">
    <source>
        <dbReference type="ARBA" id="ARBA00023679"/>
    </source>
</evidence>
<dbReference type="GO" id="GO:0046872">
    <property type="term" value="F:metal ion binding"/>
    <property type="evidence" value="ECO:0007669"/>
    <property type="project" value="UniProtKB-KW"/>
</dbReference>
<evidence type="ECO:0000256" key="6">
    <source>
        <dbReference type="ARBA" id="ARBA00022842"/>
    </source>
</evidence>
<evidence type="ECO:0000256" key="3">
    <source>
        <dbReference type="ARBA" id="ARBA00009595"/>
    </source>
</evidence>
<keyword evidence="6" id="KW-0460">Magnesium</keyword>
<sequence length="170" mass="18865">MRFEPDDWRYCPRCGSGLIDAHLGDLPRRVCPDAACGFIAWGNPVPVVCALVECLDREGQMLLARNAAWPEGKFALVTGFLERDEAPEIAVAREVKEETGLDAQAVHWIGNYGFADANQVLLVYHVQATGEITLNEELAEVKLIPKDKLKGWERGTGYAVLDWLAKNVLE</sequence>